<gene>
    <name evidence="2" type="ORF">COU82_02185</name>
</gene>
<evidence type="ECO:0000256" key="1">
    <source>
        <dbReference type="SAM" id="Phobius"/>
    </source>
</evidence>
<name>A0A2M8KBW1_9BACT</name>
<dbReference type="AlphaFoldDB" id="A0A2M8KBW1"/>
<keyword evidence="1" id="KW-0812">Transmembrane</keyword>
<protein>
    <submittedName>
        <fullName evidence="2">Uncharacterized protein</fullName>
    </submittedName>
</protein>
<organism evidence="2 3">
    <name type="scientific">Candidatus Portnoybacteria bacterium CG10_big_fil_rev_8_21_14_0_10_38_18</name>
    <dbReference type="NCBI Taxonomy" id="1974813"/>
    <lineage>
        <taxon>Bacteria</taxon>
        <taxon>Candidatus Portnoyibacteriota</taxon>
    </lineage>
</organism>
<proteinExistence type="predicted"/>
<keyword evidence="1" id="KW-1133">Transmembrane helix</keyword>
<evidence type="ECO:0000313" key="3">
    <source>
        <dbReference type="Proteomes" id="UP000231648"/>
    </source>
</evidence>
<feature type="transmembrane region" description="Helical" evidence="1">
    <location>
        <begin position="69"/>
        <end position="90"/>
    </location>
</feature>
<dbReference type="EMBL" id="PFDX01000027">
    <property type="protein sequence ID" value="PJE57409.1"/>
    <property type="molecule type" value="Genomic_DNA"/>
</dbReference>
<evidence type="ECO:0000313" key="2">
    <source>
        <dbReference type="EMBL" id="PJE57409.1"/>
    </source>
</evidence>
<sequence>MSNLSYGLISFILLLWILLGSPFGRKIVLAPFDLLILPYGLFLVGFFYREIKVLGKEEAALVYMNFKQIAFLLFAALLITGFIILLVMQRRGLTKENYFTNPRAVLLGKLIFFVVLIVVLTNYSYAIAYIIMYLLK</sequence>
<comment type="caution">
    <text evidence="2">The sequence shown here is derived from an EMBL/GenBank/DDBJ whole genome shotgun (WGS) entry which is preliminary data.</text>
</comment>
<dbReference type="Proteomes" id="UP000231648">
    <property type="component" value="Unassembled WGS sequence"/>
</dbReference>
<feature type="transmembrane region" description="Helical" evidence="1">
    <location>
        <begin position="110"/>
        <end position="135"/>
    </location>
</feature>
<reference evidence="3" key="1">
    <citation type="submission" date="2017-09" db="EMBL/GenBank/DDBJ databases">
        <title>Depth-based differentiation of microbial function through sediment-hosted aquifers and enrichment of novel symbionts in the deep terrestrial subsurface.</title>
        <authorList>
            <person name="Probst A.J."/>
            <person name="Ladd B."/>
            <person name="Jarett J.K."/>
            <person name="Geller-Mcgrath D.E."/>
            <person name="Sieber C.M.K."/>
            <person name="Emerson J.B."/>
            <person name="Anantharaman K."/>
            <person name="Thomas B.C."/>
            <person name="Malmstrom R."/>
            <person name="Stieglmeier M."/>
            <person name="Klingl A."/>
            <person name="Woyke T."/>
            <person name="Ryan C.M."/>
            <person name="Banfield J.F."/>
        </authorList>
    </citation>
    <scope>NUCLEOTIDE SEQUENCE [LARGE SCALE GENOMIC DNA]</scope>
</reference>
<feature type="transmembrane region" description="Helical" evidence="1">
    <location>
        <begin position="30"/>
        <end position="48"/>
    </location>
</feature>
<keyword evidence="1" id="KW-0472">Membrane</keyword>
<accession>A0A2M8KBW1</accession>